<accession>A0A0A9FIS1</accession>
<organism evidence="1">
    <name type="scientific">Arundo donax</name>
    <name type="common">Giant reed</name>
    <name type="synonym">Donax arundinaceus</name>
    <dbReference type="NCBI Taxonomy" id="35708"/>
    <lineage>
        <taxon>Eukaryota</taxon>
        <taxon>Viridiplantae</taxon>
        <taxon>Streptophyta</taxon>
        <taxon>Embryophyta</taxon>
        <taxon>Tracheophyta</taxon>
        <taxon>Spermatophyta</taxon>
        <taxon>Magnoliopsida</taxon>
        <taxon>Liliopsida</taxon>
        <taxon>Poales</taxon>
        <taxon>Poaceae</taxon>
        <taxon>PACMAD clade</taxon>
        <taxon>Arundinoideae</taxon>
        <taxon>Arundineae</taxon>
        <taxon>Arundo</taxon>
    </lineage>
</organism>
<reference evidence="1" key="1">
    <citation type="submission" date="2014-09" db="EMBL/GenBank/DDBJ databases">
        <authorList>
            <person name="Magalhaes I.L.F."/>
            <person name="Oliveira U."/>
            <person name="Santos F.R."/>
            <person name="Vidigal T.H.D.A."/>
            <person name="Brescovit A.D."/>
            <person name="Santos A.J."/>
        </authorList>
    </citation>
    <scope>NUCLEOTIDE SEQUENCE</scope>
    <source>
        <tissue evidence="1">Shoot tissue taken approximately 20 cm above the soil surface</tissue>
    </source>
</reference>
<proteinExistence type="predicted"/>
<sequence length="22" mass="2051">MLSALLAGVRAGGAASMGTGLF</sequence>
<protein>
    <submittedName>
        <fullName evidence="1">Uncharacterized protein</fullName>
    </submittedName>
</protein>
<name>A0A0A9FIS1_ARUDO</name>
<dbReference type="AlphaFoldDB" id="A0A0A9FIS1"/>
<dbReference type="EMBL" id="GBRH01189748">
    <property type="protein sequence ID" value="JAE08148.1"/>
    <property type="molecule type" value="Transcribed_RNA"/>
</dbReference>
<reference evidence="1" key="2">
    <citation type="journal article" date="2015" name="Data Brief">
        <title>Shoot transcriptome of the giant reed, Arundo donax.</title>
        <authorList>
            <person name="Barrero R.A."/>
            <person name="Guerrero F.D."/>
            <person name="Moolhuijzen P."/>
            <person name="Goolsby J.A."/>
            <person name="Tidwell J."/>
            <person name="Bellgard S.E."/>
            <person name="Bellgard M.I."/>
        </authorList>
    </citation>
    <scope>NUCLEOTIDE SEQUENCE</scope>
    <source>
        <tissue evidence="1">Shoot tissue taken approximately 20 cm above the soil surface</tissue>
    </source>
</reference>
<evidence type="ECO:0000313" key="1">
    <source>
        <dbReference type="EMBL" id="JAE08148.1"/>
    </source>
</evidence>